<sequence>MATAPVRGSPDVASPADSTCTRGHTLADRLRAQSVGRRAGRSWNSVLPPRWHRDPARSSPELVINKYLSRQVARPGAGPAAAEGSEVGEVRTRGGVAVTVEGPAGSRLGARASRAGEPPGARVRAPGLGPSTTAAAGLASSVGSTGRAPSSST</sequence>
<organism evidence="1 2">
    <name type="scientific">Rangifer tarandus platyrhynchus</name>
    <name type="common">Svalbard reindeer</name>
    <dbReference type="NCBI Taxonomy" id="3082113"/>
    <lineage>
        <taxon>Eukaryota</taxon>
        <taxon>Metazoa</taxon>
        <taxon>Chordata</taxon>
        <taxon>Craniata</taxon>
        <taxon>Vertebrata</taxon>
        <taxon>Euteleostomi</taxon>
        <taxon>Mammalia</taxon>
        <taxon>Eutheria</taxon>
        <taxon>Laurasiatheria</taxon>
        <taxon>Artiodactyla</taxon>
        <taxon>Ruminantia</taxon>
        <taxon>Pecora</taxon>
        <taxon>Cervidae</taxon>
        <taxon>Odocoileinae</taxon>
        <taxon>Rangifer</taxon>
    </lineage>
</organism>
<evidence type="ECO:0000313" key="2">
    <source>
        <dbReference type="Proteomes" id="UP001162501"/>
    </source>
</evidence>
<dbReference type="Proteomes" id="UP001162501">
    <property type="component" value="Chromosome 33"/>
</dbReference>
<reference evidence="1" key="1">
    <citation type="submission" date="2023-05" db="EMBL/GenBank/DDBJ databases">
        <authorList>
            <consortium name="ELIXIR-Norway"/>
        </authorList>
    </citation>
    <scope>NUCLEOTIDE SEQUENCE</scope>
</reference>
<gene>
    <name evidence="1" type="ORF">MRATA1EN22A_LOCUS21913</name>
</gene>
<name>A0AC59ZRT5_RANTA</name>
<proteinExistence type="predicted"/>
<protein>
    <submittedName>
        <fullName evidence="1">Uncharacterized protein</fullName>
    </submittedName>
</protein>
<reference evidence="1" key="2">
    <citation type="submission" date="2025-03" db="EMBL/GenBank/DDBJ databases">
        <authorList>
            <consortium name="ELIXIR-Norway"/>
            <consortium name="Elixir Norway"/>
        </authorList>
    </citation>
    <scope>NUCLEOTIDE SEQUENCE</scope>
</reference>
<evidence type="ECO:0000313" key="1">
    <source>
        <dbReference type="EMBL" id="CAN0494843.1"/>
    </source>
</evidence>
<accession>A0AC59ZRT5</accession>
<dbReference type="EMBL" id="OX596117">
    <property type="protein sequence ID" value="CAN0494843.1"/>
    <property type="molecule type" value="Genomic_DNA"/>
</dbReference>